<dbReference type="EMBL" id="CP158267">
    <property type="protein sequence ID" value="XDJ79994.1"/>
    <property type="molecule type" value="Genomic_DNA"/>
</dbReference>
<dbReference type="InterPro" id="IPR011991">
    <property type="entry name" value="ArsR-like_HTH"/>
</dbReference>
<dbReference type="PROSITE" id="PS50956">
    <property type="entry name" value="HTH_ASNC_2"/>
    <property type="match status" value="1"/>
</dbReference>
<evidence type="ECO:0000313" key="8">
    <source>
        <dbReference type="EMBL" id="XDJ79994.1"/>
    </source>
</evidence>
<dbReference type="SUPFAM" id="SSF54909">
    <property type="entry name" value="Dimeric alpha+beta barrel"/>
    <property type="match status" value="1"/>
</dbReference>
<sequence length="161" mass="18449">MIKLDRYDLLILKTLAEQGRITKSELARIVCLSVSPTWERVKRLETLGLISGYRAVIDWGKAFPGCQVIVQISLDRHTAYDMQRFERRVAELPEIVQCYATGGGVDYFMHVRARDIDHYQRFIDGLLEENIGIDRYFTYIVTKMIKTGPGLPAEVPEAVAR</sequence>
<accession>A0AB39DAA5</accession>
<dbReference type="PRINTS" id="PR00033">
    <property type="entry name" value="HTHASNC"/>
</dbReference>
<evidence type="ECO:0000256" key="2">
    <source>
        <dbReference type="ARBA" id="ARBA00023125"/>
    </source>
</evidence>
<feature type="domain" description="HTH asnC-type" evidence="4">
    <location>
        <begin position="4"/>
        <end position="64"/>
    </location>
</feature>
<protein>
    <submittedName>
        <fullName evidence="6">Lrp/AsnC family transcriptional regulator</fullName>
    </submittedName>
</protein>
<dbReference type="GO" id="GO:0006355">
    <property type="term" value="P:regulation of DNA-templated transcription"/>
    <property type="evidence" value="ECO:0007669"/>
    <property type="project" value="UniProtKB-ARBA"/>
</dbReference>
<evidence type="ECO:0000256" key="3">
    <source>
        <dbReference type="ARBA" id="ARBA00023163"/>
    </source>
</evidence>
<dbReference type="GO" id="GO:0005829">
    <property type="term" value="C:cytosol"/>
    <property type="evidence" value="ECO:0007669"/>
    <property type="project" value="TreeGrafter"/>
</dbReference>
<dbReference type="InterPro" id="IPR036388">
    <property type="entry name" value="WH-like_DNA-bd_sf"/>
</dbReference>
<dbReference type="InterPro" id="IPR000485">
    <property type="entry name" value="AsnC-type_HTH_dom"/>
</dbReference>
<dbReference type="Pfam" id="PF01037">
    <property type="entry name" value="AsnC_trans_reg"/>
    <property type="match status" value="1"/>
</dbReference>
<evidence type="ECO:0000313" key="5">
    <source>
        <dbReference type="EMBL" id="XDJ48420.1"/>
    </source>
</evidence>
<dbReference type="Gene3D" id="1.10.10.10">
    <property type="entry name" value="Winged helix-like DNA-binding domain superfamily/Winged helix DNA-binding domain"/>
    <property type="match status" value="1"/>
</dbReference>
<proteinExistence type="predicted"/>
<dbReference type="GO" id="GO:0043565">
    <property type="term" value="F:sequence-specific DNA binding"/>
    <property type="evidence" value="ECO:0007669"/>
    <property type="project" value="InterPro"/>
</dbReference>
<keyword evidence="3" id="KW-0804">Transcription</keyword>
<keyword evidence="2" id="KW-0238">DNA-binding</keyword>
<reference evidence="6" key="1">
    <citation type="submission" date="2024-05" db="EMBL/GenBank/DDBJ databases">
        <authorList>
            <person name="Luo Y.-C."/>
            <person name="Nicholds J."/>
            <person name="Mortimer T."/>
            <person name="Maboni G."/>
        </authorList>
    </citation>
    <scope>NUCLEOTIDE SEQUENCE</scope>
    <source>
        <strain evidence="8">141555</strain>
        <strain evidence="7">144863</strain>
        <strain evidence="6">151108</strain>
        <strain evidence="5">151836</strain>
    </source>
</reference>
<keyword evidence="1" id="KW-0805">Transcription regulation</keyword>
<dbReference type="PANTHER" id="PTHR30154">
    <property type="entry name" value="LEUCINE-RESPONSIVE REGULATORY PROTEIN"/>
    <property type="match status" value="1"/>
</dbReference>
<name>A0AB39DAA5_9BURK</name>
<dbReference type="CDD" id="cd00090">
    <property type="entry name" value="HTH_ARSR"/>
    <property type="match status" value="1"/>
</dbReference>
<dbReference type="RefSeq" id="WP_368640543.1">
    <property type="nucleotide sequence ID" value="NZ_CP158254.1"/>
</dbReference>
<dbReference type="SUPFAM" id="SSF46785">
    <property type="entry name" value="Winged helix' DNA-binding domain"/>
    <property type="match status" value="1"/>
</dbReference>
<organism evidence="6">
    <name type="scientific">Castellaniella ginsengisoli</name>
    <dbReference type="NCBI Taxonomy" id="546114"/>
    <lineage>
        <taxon>Bacteria</taxon>
        <taxon>Pseudomonadati</taxon>
        <taxon>Pseudomonadota</taxon>
        <taxon>Betaproteobacteria</taxon>
        <taxon>Burkholderiales</taxon>
        <taxon>Alcaligenaceae</taxon>
        <taxon>Castellaniella</taxon>
    </lineage>
</organism>
<dbReference type="InterPro" id="IPR036390">
    <property type="entry name" value="WH_DNA-bd_sf"/>
</dbReference>
<dbReference type="Pfam" id="PF13412">
    <property type="entry name" value="HTH_24"/>
    <property type="match status" value="1"/>
</dbReference>
<dbReference type="SMART" id="SM00344">
    <property type="entry name" value="HTH_ASNC"/>
    <property type="match status" value="1"/>
</dbReference>
<evidence type="ECO:0000313" key="7">
    <source>
        <dbReference type="EMBL" id="XDJ70374.1"/>
    </source>
</evidence>
<dbReference type="EMBL" id="CP158255">
    <property type="protein sequence ID" value="XDJ50895.1"/>
    <property type="molecule type" value="Genomic_DNA"/>
</dbReference>
<dbReference type="InterPro" id="IPR019888">
    <property type="entry name" value="Tscrpt_reg_AsnC-like"/>
</dbReference>
<dbReference type="EMBL" id="CP158254">
    <property type="protein sequence ID" value="XDJ48420.1"/>
    <property type="molecule type" value="Genomic_DNA"/>
</dbReference>
<dbReference type="InterPro" id="IPR011008">
    <property type="entry name" value="Dimeric_a/b-barrel"/>
</dbReference>
<evidence type="ECO:0000313" key="6">
    <source>
        <dbReference type="EMBL" id="XDJ50895.1"/>
    </source>
</evidence>
<evidence type="ECO:0000259" key="4">
    <source>
        <dbReference type="PROSITE" id="PS50956"/>
    </source>
</evidence>
<dbReference type="PANTHER" id="PTHR30154:SF34">
    <property type="entry name" value="TRANSCRIPTIONAL REGULATOR AZLB"/>
    <property type="match status" value="1"/>
</dbReference>
<gene>
    <name evidence="7" type="ORF">ABRY94_06210</name>
    <name evidence="5" type="ORF">ABRZ04_04965</name>
    <name evidence="8" type="ORF">ABRZ07_00310</name>
    <name evidence="6" type="ORF">ABRZ09_03295</name>
</gene>
<dbReference type="InterPro" id="IPR019887">
    <property type="entry name" value="Tscrpt_reg_AsnC/Lrp_C"/>
</dbReference>
<dbReference type="GO" id="GO:0043200">
    <property type="term" value="P:response to amino acid"/>
    <property type="evidence" value="ECO:0007669"/>
    <property type="project" value="TreeGrafter"/>
</dbReference>
<dbReference type="Gene3D" id="3.30.70.920">
    <property type="match status" value="1"/>
</dbReference>
<dbReference type="EMBL" id="CP158262">
    <property type="protein sequence ID" value="XDJ70374.1"/>
    <property type="molecule type" value="Genomic_DNA"/>
</dbReference>
<dbReference type="AlphaFoldDB" id="A0AB39DAA5"/>
<evidence type="ECO:0000256" key="1">
    <source>
        <dbReference type="ARBA" id="ARBA00023015"/>
    </source>
</evidence>